<dbReference type="FunFam" id="2.40.50.120:FF:000002">
    <property type="entry name" value="netrin-4 isoform X1"/>
    <property type="match status" value="1"/>
</dbReference>
<feature type="domain" description="Laminin EGF-like" evidence="9">
    <location>
        <begin position="356"/>
        <end position="409"/>
    </location>
</feature>
<gene>
    <name evidence="12" type="primary">NTN4</name>
</gene>
<dbReference type="GO" id="GO:0043256">
    <property type="term" value="C:laminin complex"/>
    <property type="evidence" value="ECO:0000318"/>
    <property type="project" value="GO_Central"/>
</dbReference>
<dbReference type="FunFam" id="2.10.25.10:FF:000200">
    <property type="entry name" value="netrin-4 isoform X1"/>
    <property type="match status" value="1"/>
</dbReference>
<evidence type="ECO:0000256" key="2">
    <source>
        <dbReference type="ARBA" id="ARBA00022525"/>
    </source>
</evidence>
<dbReference type="CDD" id="cd03578">
    <property type="entry name" value="NTR_netrin-4_like"/>
    <property type="match status" value="1"/>
</dbReference>
<dbReference type="GO" id="GO:0043237">
    <property type="term" value="F:laminin-1 binding"/>
    <property type="evidence" value="ECO:0007669"/>
    <property type="project" value="Ensembl"/>
</dbReference>
<dbReference type="Pfam" id="PF00053">
    <property type="entry name" value="EGF_laminin"/>
    <property type="match status" value="2"/>
</dbReference>
<keyword evidence="3 8" id="KW-0732">Signal</keyword>
<dbReference type="GO" id="GO:0007411">
    <property type="term" value="P:axon guidance"/>
    <property type="evidence" value="ECO:0000318"/>
    <property type="project" value="GO_Central"/>
</dbReference>
<reference evidence="12" key="2">
    <citation type="submission" date="2025-08" db="UniProtKB">
        <authorList>
            <consortium name="Ensembl"/>
        </authorList>
    </citation>
    <scope>IDENTIFICATION</scope>
</reference>
<comment type="subcellular location">
    <subcellularLocation>
        <location evidence="1">Secreted</location>
    </subcellularLocation>
</comment>
<evidence type="ECO:0000313" key="12">
    <source>
        <dbReference type="Ensembl" id="ENSMODP00000010079.3"/>
    </source>
</evidence>
<reference evidence="12" key="3">
    <citation type="submission" date="2025-09" db="UniProtKB">
        <authorList>
            <consortium name="Ensembl"/>
        </authorList>
    </citation>
    <scope>IDENTIFICATION</scope>
</reference>
<dbReference type="InterPro" id="IPR035811">
    <property type="entry name" value="Netrin-4_NTR"/>
</dbReference>
<feature type="disulfide bond" evidence="7">
    <location>
        <begin position="383"/>
        <end position="392"/>
    </location>
</feature>
<proteinExistence type="predicted"/>
<dbReference type="GeneTree" id="ENSGT00940000156615"/>
<keyword evidence="5" id="KW-0325">Glycoprotein</keyword>
<dbReference type="OMA" id="AQDQLMI"/>
<evidence type="ECO:0000259" key="10">
    <source>
        <dbReference type="PROSITE" id="PS50189"/>
    </source>
</evidence>
<organism evidence="12 13">
    <name type="scientific">Monodelphis domestica</name>
    <name type="common">Gray short-tailed opossum</name>
    <dbReference type="NCBI Taxonomy" id="13616"/>
    <lineage>
        <taxon>Eukaryota</taxon>
        <taxon>Metazoa</taxon>
        <taxon>Chordata</taxon>
        <taxon>Craniata</taxon>
        <taxon>Vertebrata</taxon>
        <taxon>Euteleostomi</taxon>
        <taxon>Mammalia</taxon>
        <taxon>Metatheria</taxon>
        <taxon>Didelphimorphia</taxon>
        <taxon>Didelphidae</taxon>
        <taxon>Monodelphis</taxon>
    </lineage>
</organism>
<dbReference type="GO" id="GO:0060668">
    <property type="term" value="P:regulation of branching involved in salivary gland morphogenesis by extracellular matrix-epithelial cell signaling"/>
    <property type="evidence" value="ECO:0007669"/>
    <property type="project" value="Ensembl"/>
</dbReference>
<dbReference type="PROSITE" id="PS51117">
    <property type="entry name" value="LAMININ_NTER"/>
    <property type="match status" value="1"/>
</dbReference>
<evidence type="ECO:0000256" key="1">
    <source>
        <dbReference type="ARBA" id="ARBA00004613"/>
    </source>
</evidence>
<dbReference type="InterPro" id="IPR050440">
    <property type="entry name" value="Laminin/Netrin_ECM"/>
</dbReference>
<dbReference type="InterPro" id="IPR001134">
    <property type="entry name" value="Netrin_domain"/>
</dbReference>
<evidence type="ECO:0000259" key="9">
    <source>
        <dbReference type="PROSITE" id="PS50027"/>
    </source>
</evidence>
<dbReference type="InterPro" id="IPR018933">
    <property type="entry name" value="Netrin_module_non-TIMP"/>
</dbReference>
<evidence type="ECO:0000256" key="4">
    <source>
        <dbReference type="ARBA" id="ARBA00023157"/>
    </source>
</evidence>
<dbReference type="GO" id="GO:0005576">
    <property type="term" value="C:extracellular region"/>
    <property type="evidence" value="ECO:0007669"/>
    <property type="project" value="UniProtKB-SubCell"/>
</dbReference>
<dbReference type="Pfam" id="PF01759">
    <property type="entry name" value="NTR"/>
    <property type="match status" value="1"/>
</dbReference>
<dbReference type="SMART" id="SM00180">
    <property type="entry name" value="EGF_Lam"/>
    <property type="match status" value="2"/>
</dbReference>
<evidence type="ECO:0000256" key="5">
    <source>
        <dbReference type="ARBA" id="ARBA00023180"/>
    </source>
</evidence>
<dbReference type="GO" id="GO:0016322">
    <property type="term" value="P:neuron remodeling"/>
    <property type="evidence" value="ECO:0007669"/>
    <property type="project" value="Ensembl"/>
</dbReference>
<evidence type="ECO:0000259" key="11">
    <source>
        <dbReference type="PROSITE" id="PS51117"/>
    </source>
</evidence>
<protein>
    <submittedName>
        <fullName evidence="12">Netrin 4</fullName>
    </submittedName>
</protein>
<feature type="signal peptide" evidence="8">
    <location>
        <begin position="1"/>
        <end position="19"/>
    </location>
</feature>
<keyword evidence="4 7" id="KW-1015">Disulfide bond</keyword>
<dbReference type="PROSITE" id="PS50189">
    <property type="entry name" value="NTR"/>
    <property type="match status" value="1"/>
</dbReference>
<dbReference type="InterPro" id="IPR008211">
    <property type="entry name" value="Laminin_N"/>
</dbReference>
<dbReference type="SMART" id="SM00643">
    <property type="entry name" value="C345C"/>
    <property type="match status" value="1"/>
</dbReference>
<evidence type="ECO:0000256" key="3">
    <source>
        <dbReference type="ARBA" id="ARBA00022729"/>
    </source>
</evidence>
<dbReference type="GO" id="GO:0034446">
    <property type="term" value="P:substrate adhesion-dependent cell spreading"/>
    <property type="evidence" value="ECO:0000318"/>
    <property type="project" value="GO_Central"/>
</dbReference>
<dbReference type="AlphaFoldDB" id="F7G5T9"/>
<dbReference type="Pfam" id="PF00055">
    <property type="entry name" value="Laminin_N"/>
    <property type="match status" value="1"/>
</dbReference>
<dbReference type="GO" id="GO:0009888">
    <property type="term" value="P:tissue development"/>
    <property type="evidence" value="ECO:0000318"/>
    <property type="project" value="GO_Central"/>
</dbReference>
<reference evidence="12 13" key="1">
    <citation type="journal article" date="2007" name="Nature">
        <title>Genome of the marsupial Monodelphis domestica reveals innovation in non-coding sequences.</title>
        <authorList>
            <person name="Mikkelsen T.S."/>
            <person name="Wakefield M.J."/>
            <person name="Aken B."/>
            <person name="Amemiya C.T."/>
            <person name="Chang J.L."/>
            <person name="Duke S."/>
            <person name="Garber M."/>
            <person name="Gentles A.J."/>
            <person name="Goodstadt L."/>
            <person name="Heger A."/>
            <person name="Jurka J."/>
            <person name="Kamal M."/>
            <person name="Mauceli E."/>
            <person name="Searle S.M."/>
            <person name="Sharpe T."/>
            <person name="Baker M.L."/>
            <person name="Batzer M.A."/>
            <person name="Benos P.V."/>
            <person name="Belov K."/>
            <person name="Clamp M."/>
            <person name="Cook A."/>
            <person name="Cuff J."/>
            <person name="Das R."/>
            <person name="Davidow L."/>
            <person name="Deakin J.E."/>
            <person name="Fazzari M.J."/>
            <person name="Glass J.L."/>
            <person name="Grabherr M."/>
            <person name="Greally J.M."/>
            <person name="Gu W."/>
            <person name="Hore T.A."/>
            <person name="Huttley G.A."/>
            <person name="Kleber M."/>
            <person name="Jirtle R.L."/>
            <person name="Koina E."/>
            <person name="Lee J.T."/>
            <person name="Mahony S."/>
            <person name="Marra M.A."/>
            <person name="Miller R.D."/>
            <person name="Nicholls R.D."/>
            <person name="Oda M."/>
            <person name="Papenfuss A.T."/>
            <person name="Parra Z.E."/>
            <person name="Pollock D.D."/>
            <person name="Ray D.A."/>
            <person name="Schein J.E."/>
            <person name="Speed T.P."/>
            <person name="Thompson K."/>
            <person name="VandeBerg J.L."/>
            <person name="Wade C.M."/>
            <person name="Walker J.A."/>
            <person name="Waters P.D."/>
            <person name="Webber C."/>
            <person name="Weidman J.R."/>
            <person name="Xie X."/>
            <person name="Zody M.C."/>
            <person name="Baldwin J."/>
            <person name="Abdouelleil A."/>
            <person name="Abdulkadir J."/>
            <person name="Abebe A."/>
            <person name="Abera B."/>
            <person name="Abreu J."/>
            <person name="Acer S.C."/>
            <person name="Aftuck L."/>
            <person name="Alexander A."/>
            <person name="An P."/>
            <person name="Anderson E."/>
            <person name="Anderson S."/>
            <person name="Arachi H."/>
            <person name="Azer M."/>
            <person name="Bachantsang P."/>
            <person name="Barry A."/>
            <person name="Bayul T."/>
            <person name="Berlin A."/>
            <person name="Bessette D."/>
            <person name="Bloom T."/>
            <person name="Bloom T."/>
            <person name="Boguslavskiy L."/>
            <person name="Bonnet C."/>
            <person name="Boukhgalter B."/>
            <person name="Bourzgui I."/>
            <person name="Brown A."/>
            <person name="Cahill P."/>
            <person name="Channer S."/>
            <person name="Cheshatsang Y."/>
            <person name="Chuda L."/>
            <person name="Citroen M."/>
            <person name="Collymore A."/>
            <person name="Cooke P."/>
            <person name="Costello M."/>
            <person name="D'Aco K."/>
            <person name="Daza R."/>
            <person name="De Haan G."/>
            <person name="DeGray S."/>
            <person name="DeMaso C."/>
            <person name="Dhargay N."/>
            <person name="Dooley K."/>
            <person name="Dooley E."/>
            <person name="Doricent M."/>
            <person name="Dorje P."/>
            <person name="Dorjee K."/>
            <person name="Dupes A."/>
            <person name="Elong R."/>
            <person name="Falk J."/>
            <person name="Farina A."/>
            <person name="Faro S."/>
            <person name="Ferguson D."/>
            <person name="Fisher S."/>
            <person name="Foley C.D."/>
            <person name="Franke A."/>
            <person name="Friedrich D."/>
            <person name="Gadbois L."/>
            <person name="Gearin G."/>
            <person name="Gearin C.R."/>
            <person name="Giannoukos G."/>
            <person name="Goode T."/>
            <person name="Graham J."/>
            <person name="Grandbois E."/>
            <person name="Grewal S."/>
            <person name="Gyaltsen K."/>
            <person name="Hafez N."/>
            <person name="Hagos B."/>
            <person name="Hall J."/>
            <person name="Henson C."/>
            <person name="Hollinger A."/>
            <person name="Honan T."/>
            <person name="Huard M.D."/>
            <person name="Hughes L."/>
            <person name="Hurhula B."/>
            <person name="Husby M.E."/>
            <person name="Kamat A."/>
            <person name="Kanga B."/>
            <person name="Kashin S."/>
            <person name="Khazanovich D."/>
            <person name="Kisner P."/>
            <person name="Lance K."/>
            <person name="Lara M."/>
            <person name="Lee W."/>
            <person name="Lennon N."/>
            <person name="Letendre F."/>
            <person name="LeVine R."/>
            <person name="Lipovsky A."/>
            <person name="Liu X."/>
            <person name="Liu J."/>
            <person name="Liu S."/>
            <person name="Lokyitsang T."/>
            <person name="Lokyitsang Y."/>
            <person name="Lubonja R."/>
            <person name="Lui A."/>
            <person name="MacDonald P."/>
            <person name="Magnisalis V."/>
            <person name="Maru K."/>
            <person name="Matthews C."/>
            <person name="McCusker W."/>
            <person name="McDonough S."/>
            <person name="Mehta T."/>
            <person name="Meldrim J."/>
            <person name="Meneus L."/>
            <person name="Mihai O."/>
            <person name="Mihalev A."/>
            <person name="Mihova T."/>
            <person name="Mittelman R."/>
            <person name="Mlenga V."/>
            <person name="Montmayeur A."/>
            <person name="Mulrain L."/>
            <person name="Navidi A."/>
            <person name="Naylor J."/>
            <person name="Negash T."/>
            <person name="Nguyen T."/>
            <person name="Nguyen N."/>
            <person name="Nicol R."/>
            <person name="Norbu C."/>
            <person name="Norbu N."/>
            <person name="Novod N."/>
            <person name="O'Neill B."/>
            <person name="Osman S."/>
            <person name="Markiewicz E."/>
            <person name="Oyono O.L."/>
            <person name="Patti C."/>
            <person name="Phunkhang P."/>
            <person name="Pierre F."/>
            <person name="Priest M."/>
            <person name="Raghuraman S."/>
            <person name="Rege F."/>
            <person name="Reyes R."/>
            <person name="Rise C."/>
            <person name="Rogov P."/>
            <person name="Ross K."/>
            <person name="Ryan E."/>
            <person name="Settipalli S."/>
            <person name="Shea T."/>
            <person name="Sherpa N."/>
            <person name="Shi L."/>
            <person name="Shih D."/>
            <person name="Sparrow T."/>
            <person name="Spaulding J."/>
            <person name="Stalker J."/>
            <person name="Stange-Thomann N."/>
            <person name="Stavropoulos S."/>
            <person name="Stone C."/>
            <person name="Strader C."/>
            <person name="Tesfaye S."/>
            <person name="Thomson T."/>
            <person name="Thoulutsang Y."/>
            <person name="Thoulutsang D."/>
            <person name="Topham K."/>
            <person name="Topping I."/>
            <person name="Tsamla T."/>
            <person name="Vassiliev H."/>
            <person name="Vo A."/>
            <person name="Wangchuk T."/>
            <person name="Wangdi T."/>
            <person name="Weiand M."/>
            <person name="Wilkinson J."/>
            <person name="Wilson A."/>
            <person name="Yadav S."/>
            <person name="Young G."/>
            <person name="Yu Q."/>
            <person name="Zembek L."/>
            <person name="Zhong D."/>
            <person name="Zimmer A."/>
            <person name="Zwirko Z."/>
            <person name="Jaffe D.B."/>
            <person name="Alvarez P."/>
            <person name="Brockman W."/>
            <person name="Butler J."/>
            <person name="Chin C."/>
            <person name="Gnerre S."/>
            <person name="MacCallum I."/>
            <person name="Graves J.A."/>
            <person name="Ponting C.P."/>
            <person name="Breen M."/>
            <person name="Samollow P.B."/>
            <person name="Lander E.S."/>
            <person name="Lindblad-Toh K."/>
        </authorList>
    </citation>
    <scope>NUCLEOTIDE SEQUENCE [LARGE SCALE GENOMIC DNA]</scope>
</reference>
<feature type="domain" description="NTR" evidence="10">
    <location>
        <begin position="467"/>
        <end position="588"/>
    </location>
</feature>
<dbReference type="GO" id="GO:0009887">
    <property type="term" value="P:animal organ morphogenesis"/>
    <property type="evidence" value="ECO:0000318"/>
    <property type="project" value="GO_Central"/>
</dbReference>
<dbReference type="PROSITE" id="PS01248">
    <property type="entry name" value="EGF_LAM_1"/>
    <property type="match status" value="1"/>
</dbReference>
<dbReference type="PANTHER" id="PTHR10574:SF282">
    <property type="entry name" value="NETRIN-4"/>
    <property type="match status" value="1"/>
</dbReference>
<dbReference type="CDD" id="cd00055">
    <property type="entry name" value="EGF_Lam"/>
    <property type="match status" value="2"/>
</dbReference>
<dbReference type="Ensembl" id="ENSMODT00000010273.4">
    <property type="protein sequence ID" value="ENSMODP00000010079.3"/>
    <property type="gene ID" value="ENSMODG00000008108.4"/>
</dbReference>
<feature type="chain" id="PRO_5023920571" evidence="8">
    <location>
        <begin position="20"/>
        <end position="589"/>
    </location>
</feature>
<dbReference type="GO" id="GO:0070831">
    <property type="term" value="P:basement membrane assembly"/>
    <property type="evidence" value="ECO:0000318"/>
    <property type="project" value="GO_Central"/>
</dbReference>
<dbReference type="FunFam" id="2.60.120.260:FF:000048">
    <property type="entry name" value="netrin-4 isoform X1"/>
    <property type="match status" value="1"/>
</dbReference>
<dbReference type="eggNOG" id="KOG0994">
    <property type="taxonomic scope" value="Eukaryota"/>
</dbReference>
<comment type="caution">
    <text evidence="7">Lacks conserved residue(s) required for the propagation of feature annotation.</text>
</comment>
<dbReference type="InParanoid" id="F7G5T9"/>
<evidence type="ECO:0000313" key="13">
    <source>
        <dbReference type="Proteomes" id="UP000002280"/>
    </source>
</evidence>
<dbReference type="Gene3D" id="2.40.50.120">
    <property type="match status" value="1"/>
</dbReference>
<dbReference type="HOGENOM" id="CLU_016961_2_1_1"/>
<dbReference type="PRINTS" id="PR00011">
    <property type="entry name" value="EGFLAMININ"/>
</dbReference>
<dbReference type="Proteomes" id="UP000002280">
    <property type="component" value="Chromosome 8"/>
</dbReference>
<keyword evidence="6 7" id="KW-0424">Laminin EGF-like domain</keyword>
<dbReference type="FunCoup" id="F7G5T9">
    <property type="interactions" value="111"/>
</dbReference>
<dbReference type="STRING" id="13616.ENSMODP00000010079"/>
<dbReference type="PANTHER" id="PTHR10574">
    <property type="entry name" value="NETRIN/LAMININ-RELATED"/>
    <property type="match status" value="1"/>
</dbReference>
<evidence type="ECO:0000256" key="6">
    <source>
        <dbReference type="ARBA" id="ARBA00023292"/>
    </source>
</evidence>
<dbReference type="SUPFAM" id="SSF50242">
    <property type="entry name" value="TIMP-like"/>
    <property type="match status" value="1"/>
</dbReference>
<dbReference type="Gene3D" id="2.10.25.10">
    <property type="entry name" value="Laminin"/>
    <property type="match status" value="1"/>
</dbReference>
<name>F7G5T9_MONDO</name>
<dbReference type="InterPro" id="IPR002049">
    <property type="entry name" value="LE_dom"/>
</dbReference>
<dbReference type="SMART" id="SM00136">
    <property type="entry name" value="LamNT"/>
    <property type="match status" value="1"/>
</dbReference>
<evidence type="ECO:0000256" key="7">
    <source>
        <dbReference type="PROSITE-ProRule" id="PRU00460"/>
    </source>
</evidence>
<dbReference type="PROSITE" id="PS50027">
    <property type="entry name" value="EGF_LAM_2"/>
    <property type="match status" value="1"/>
</dbReference>
<dbReference type="SUPFAM" id="SSF57196">
    <property type="entry name" value="EGF/Laminin"/>
    <property type="match status" value="2"/>
</dbReference>
<dbReference type="Gene3D" id="2.60.120.260">
    <property type="entry name" value="Galactose-binding domain-like"/>
    <property type="match status" value="1"/>
</dbReference>
<feature type="domain" description="Laminin N-terminal" evidence="11">
    <location>
        <begin position="30"/>
        <end position="261"/>
    </location>
</feature>
<dbReference type="Bgee" id="ENSMODG00000008108">
    <property type="expression patterns" value="Expressed in adult mammalian kidney and 19 other cell types or tissues"/>
</dbReference>
<sequence length="589" mass="65873">MGSCARLLLFWGCSAVAAGLSGVTGVGSHCEKACNPRMGNLALGRRLWADTTCGRNSTELYCSYIENADLTCRQPKCHKCNAAHPHLAHLPSSMTDSSFRFPRTWWQSAEDAHREKIQLDLETEFYFTHLIMVFKSPRPAVMVLERSQDFGKTWKPYKYFAANCSATFGLEDDVVEKGAICTSRYSSPFPCTQGEVIYRALSPPHFAEDPYSAQAQEQLKITNLRVQLLKRQSCPCQGNDLNTKPQHFSHYAIYDFIVKGSCFCNGHADRCGPADGFRPVKVAGAFQVVHGKCACKHNTAGSHCQYCAPLYNDRPWQAANGKTGAPNECRKRYDSKGQHLFRGKPYLQNLKEEDVCSCHPIGSAVLPFSSVTFCDPTNGDCPCKPGVAGPHCDKCMVGYWGFGVYGCRPCDCAGSCDPLTGDCISSSADFDWYHERPDFYSVFNHSEPTWEWEDEQGFSALRHSGKCECKEQSLGNPKIFCGMKYSYVLKIKILSAHDKGSHAEVNVKIKKVLKSTKLKILRGKRTLYPESWTNRGCTCPILNPGLEYLIAGHEDVRSGRLVVNMKSFVQHWKPALGRRVMEILKRDCK</sequence>
<accession>F7G5T9</accession>
<dbReference type="InterPro" id="IPR008993">
    <property type="entry name" value="TIMP-like_OB-fold"/>
</dbReference>
<keyword evidence="2" id="KW-0964">Secreted</keyword>
<dbReference type="GO" id="GO:0016477">
    <property type="term" value="P:cell migration"/>
    <property type="evidence" value="ECO:0000318"/>
    <property type="project" value="GO_Central"/>
</dbReference>
<keyword evidence="13" id="KW-1185">Reference proteome</keyword>
<evidence type="ECO:0000256" key="8">
    <source>
        <dbReference type="SAM" id="SignalP"/>
    </source>
</evidence>